<proteinExistence type="predicted"/>
<dbReference type="Gene3D" id="1.20.1250.20">
    <property type="entry name" value="MFS general substrate transporter like domains"/>
    <property type="match status" value="2"/>
</dbReference>
<dbReference type="EMBL" id="DYZF01000196">
    <property type="protein sequence ID" value="HJE51881.1"/>
    <property type="molecule type" value="Genomic_DNA"/>
</dbReference>
<reference evidence="9" key="1">
    <citation type="journal article" date="2021" name="PeerJ">
        <title>Extensive microbial diversity within the chicken gut microbiome revealed by metagenomics and culture.</title>
        <authorList>
            <person name="Gilroy R."/>
            <person name="Ravi A."/>
            <person name="Getino M."/>
            <person name="Pursley I."/>
            <person name="Horton D.L."/>
            <person name="Alikhan N.F."/>
            <person name="Baker D."/>
            <person name="Gharbi K."/>
            <person name="Hall N."/>
            <person name="Watson M."/>
            <person name="Adriaenssens E.M."/>
            <person name="Foster-Nyarko E."/>
            <person name="Jarju S."/>
            <person name="Secka A."/>
            <person name="Antonio M."/>
            <person name="Oren A."/>
            <person name="Chaudhuri R.R."/>
            <person name="La Ragione R."/>
            <person name="Hildebrand F."/>
            <person name="Pallen M.J."/>
        </authorList>
    </citation>
    <scope>NUCLEOTIDE SEQUENCE</scope>
    <source>
        <strain evidence="9">ChiGjej3B3-7470</strain>
    </source>
</reference>
<comment type="caution">
    <text evidence="9">The sequence shown here is derived from an EMBL/GenBank/DDBJ whole genome shotgun (WGS) entry which is preliminary data.</text>
</comment>
<feature type="transmembrane region" description="Helical" evidence="7">
    <location>
        <begin position="369"/>
        <end position="390"/>
    </location>
</feature>
<dbReference type="Pfam" id="PF07690">
    <property type="entry name" value="MFS_1"/>
    <property type="match status" value="2"/>
</dbReference>
<organism evidence="9 10">
    <name type="scientific">Tessaracoccus flavescens</name>
    <dbReference type="NCBI Taxonomy" id="399497"/>
    <lineage>
        <taxon>Bacteria</taxon>
        <taxon>Bacillati</taxon>
        <taxon>Actinomycetota</taxon>
        <taxon>Actinomycetes</taxon>
        <taxon>Propionibacteriales</taxon>
        <taxon>Propionibacteriaceae</taxon>
        <taxon>Tessaracoccus</taxon>
    </lineage>
</organism>
<evidence type="ECO:0000256" key="2">
    <source>
        <dbReference type="ARBA" id="ARBA00022448"/>
    </source>
</evidence>
<dbReference type="Proteomes" id="UP000712713">
    <property type="component" value="Unassembled WGS sequence"/>
</dbReference>
<dbReference type="InterPro" id="IPR050171">
    <property type="entry name" value="MFS_Transporters"/>
</dbReference>
<keyword evidence="4 7" id="KW-0812">Transmembrane</keyword>
<evidence type="ECO:0000256" key="1">
    <source>
        <dbReference type="ARBA" id="ARBA00004651"/>
    </source>
</evidence>
<feature type="transmembrane region" description="Helical" evidence="7">
    <location>
        <begin position="40"/>
        <end position="61"/>
    </location>
</feature>
<feature type="transmembrane region" description="Helical" evidence="7">
    <location>
        <begin position="165"/>
        <end position="187"/>
    </location>
</feature>
<gene>
    <name evidence="9" type="ORF">K8V15_07870</name>
</gene>
<reference evidence="9" key="2">
    <citation type="submission" date="2021-09" db="EMBL/GenBank/DDBJ databases">
        <authorList>
            <person name="Gilroy R."/>
        </authorList>
    </citation>
    <scope>NUCLEOTIDE SEQUENCE</scope>
    <source>
        <strain evidence="9">ChiGjej3B3-7470</strain>
    </source>
</reference>
<dbReference type="PANTHER" id="PTHR23517:SF3">
    <property type="entry name" value="INTEGRAL MEMBRANE TRANSPORT PROTEIN"/>
    <property type="match status" value="1"/>
</dbReference>
<evidence type="ECO:0000313" key="9">
    <source>
        <dbReference type="EMBL" id="HJE51881.1"/>
    </source>
</evidence>
<name>A0A921EQG6_9ACTN</name>
<feature type="transmembrane region" description="Helical" evidence="7">
    <location>
        <begin position="250"/>
        <end position="271"/>
    </location>
</feature>
<evidence type="ECO:0000256" key="4">
    <source>
        <dbReference type="ARBA" id="ARBA00022692"/>
    </source>
</evidence>
<keyword evidence="3" id="KW-1003">Cell membrane</keyword>
<dbReference type="GO" id="GO:0022857">
    <property type="term" value="F:transmembrane transporter activity"/>
    <property type="evidence" value="ECO:0007669"/>
    <property type="project" value="InterPro"/>
</dbReference>
<dbReference type="PANTHER" id="PTHR23517">
    <property type="entry name" value="RESISTANCE PROTEIN MDTM, PUTATIVE-RELATED-RELATED"/>
    <property type="match status" value="1"/>
</dbReference>
<dbReference type="InterPro" id="IPR020846">
    <property type="entry name" value="MFS_dom"/>
</dbReference>
<evidence type="ECO:0000256" key="7">
    <source>
        <dbReference type="SAM" id="Phobius"/>
    </source>
</evidence>
<sequence>MLKLILWPVLVPSFLFGAGAGAVMPIMVLAALQLGASDAFASAIIAVMGAVALAVTVPVGVMIDRIGDKRAMALGTGVAAVMTGLTIVALAVPSRWSLALFVASIILRTPATVAWSLARQAVVAETVPTHLRGQAMTALGGTMRAGNLVGPLVGALLLWKLPMWSVFAFAVVTAAVATLMLFIPALNSSFDAQTRRNKASRTEEELAAGVRWGAVGVAGVAVAMLAITRVAQPILVALWGVHLGWNESQISLMVAVGAAIEMVLMFPGGYFKDVLGRAPILIACLVVYGAGFVLAPLWPTAVGFVVAVVVMSVGNGLGAGINMTIGADLSPVRGRAKFLSIWAMFSQGGILGGPLLISGLLLIASLPVAMTAVGVLAGVGAAWTGAWARFMNLPKGLPGRASGVSE</sequence>
<dbReference type="SUPFAM" id="SSF103473">
    <property type="entry name" value="MFS general substrate transporter"/>
    <property type="match status" value="1"/>
</dbReference>
<protein>
    <submittedName>
        <fullName evidence="9">MFS transporter</fullName>
    </submittedName>
</protein>
<comment type="subcellular location">
    <subcellularLocation>
        <location evidence="1">Cell membrane</location>
        <topology evidence="1">Multi-pass membrane protein</topology>
    </subcellularLocation>
</comment>
<keyword evidence="6 7" id="KW-0472">Membrane</keyword>
<dbReference type="GO" id="GO:0005886">
    <property type="term" value="C:plasma membrane"/>
    <property type="evidence" value="ECO:0007669"/>
    <property type="project" value="UniProtKB-SubCell"/>
</dbReference>
<evidence type="ECO:0000256" key="6">
    <source>
        <dbReference type="ARBA" id="ARBA00023136"/>
    </source>
</evidence>
<dbReference type="AlphaFoldDB" id="A0A921EQG6"/>
<dbReference type="InterPro" id="IPR011701">
    <property type="entry name" value="MFS"/>
</dbReference>
<evidence type="ECO:0000259" key="8">
    <source>
        <dbReference type="PROSITE" id="PS50850"/>
    </source>
</evidence>
<feature type="transmembrane region" description="Helical" evidence="7">
    <location>
        <begin position="208"/>
        <end position="230"/>
    </location>
</feature>
<keyword evidence="2" id="KW-0813">Transport</keyword>
<feature type="domain" description="Major facilitator superfamily (MFS) profile" evidence="8">
    <location>
        <begin position="5"/>
        <end position="392"/>
    </location>
</feature>
<evidence type="ECO:0000256" key="3">
    <source>
        <dbReference type="ARBA" id="ARBA00022475"/>
    </source>
</evidence>
<keyword evidence="5 7" id="KW-1133">Transmembrane helix</keyword>
<dbReference type="PROSITE" id="PS50850">
    <property type="entry name" value="MFS"/>
    <property type="match status" value="1"/>
</dbReference>
<accession>A0A921EQG6</accession>
<feature type="transmembrane region" description="Helical" evidence="7">
    <location>
        <begin position="138"/>
        <end position="159"/>
    </location>
</feature>
<evidence type="ECO:0000313" key="10">
    <source>
        <dbReference type="Proteomes" id="UP000712713"/>
    </source>
</evidence>
<feature type="transmembrane region" description="Helical" evidence="7">
    <location>
        <begin position="73"/>
        <end position="92"/>
    </location>
</feature>
<feature type="transmembrane region" description="Helical" evidence="7">
    <location>
        <begin position="304"/>
        <end position="327"/>
    </location>
</feature>
<feature type="transmembrane region" description="Helical" evidence="7">
    <location>
        <begin position="278"/>
        <end position="298"/>
    </location>
</feature>
<feature type="transmembrane region" description="Helical" evidence="7">
    <location>
        <begin position="98"/>
        <end position="118"/>
    </location>
</feature>
<dbReference type="InterPro" id="IPR036259">
    <property type="entry name" value="MFS_trans_sf"/>
</dbReference>
<feature type="transmembrane region" description="Helical" evidence="7">
    <location>
        <begin position="339"/>
        <end position="363"/>
    </location>
</feature>
<evidence type="ECO:0000256" key="5">
    <source>
        <dbReference type="ARBA" id="ARBA00022989"/>
    </source>
</evidence>